<dbReference type="InterPro" id="IPR036527">
    <property type="entry name" value="SCP2_sterol-bd_dom_sf"/>
</dbReference>
<evidence type="ECO:0000259" key="1">
    <source>
        <dbReference type="PROSITE" id="PS51186"/>
    </source>
</evidence>
<evidence type="ECO:0000313" key="2">
    <source>
        <dbReference type="EMBL" id="MED4401702.1"/>
    </source>
</evidence>
<keyword evidence="2" id="KW-0012">Acyltransferase</keyword>
<dbReference type="Gene3D" id="3.30.1050.10">
    <property type="entry name" value="SCP2 sterol-binding domain"/>
    <property type="match status" value="1"/>
</dbReference>
<reference evidence="2 3" key="1">
    <citation type="submission" date="2023-03" db="EMBL/GenBank/DDBJ databases">
        <title>Bacillus Genome Sequencing.</title>
        <authorList>
            <person name="Dunlap C."/>
        </authorList>
    </citation>
    <scope>NUCLEOTIDE SEQUENCE [LARGE SCALE GENOMIC DNA]</scope>
    <source>
        <strain evidence="2 3">NRS-1717</strain>
    </source>
</reference>
<feature type="domain" description="N-acetyltransferase" evidence="1">
    <location>
        <begin position="1"/>
        <end position="144"/>
    </location>
</feature>
<proteinExistence type="predicted"/>
<dbReference type="Pfam" id="PF13527">
    <property type="entry name" value="Acetyltransf_9"/>
    <property type="match status" value="1"/>
</dbReference>
<dbReference type="InterPro" id="IPR051554">
    <property type="entry name" value="Acetyltransferase_Eis"/>
</dbReference>
<dbReference type="InterPro" id="IPR025559">
    <property type="entry name" value="Eis_dom"/>
</dbReference>
<dbReference type="Proteomes" id="UP001342826">
    <property type="component" value="Unassembled WGS sequence"/>
</dbReference>
<dbReference type="RefSeq" id="WP_066230549.1">
    <property type="nucleotide sequence ID" value="NZ_JARTFQ010000006.1"/>
</dbReference>
<protein>
    <submittedName>
        <fullName evidence="2">GNAT family N-acetyltransferase</fullName>
        <ecNumber evidence="2">2.3.1.-</ecNumber>
    </submittedName>
</protein>
<dbReference type="SUPFAM" id="SSF55729">
    <property type="entry name" value="Acyl-CoA N-acyltransferases (Nat)"/>
    <property type="match status" value="1"/>
</dbReference>
<dbReference type="GO" id="GO:0016746">
    <property type="term" value="F:acyltransferase activity"/>
    <property type="evidence" value="ECO:0007669"/>
    <property type="project" value="UniProtKB-KW"/>
</dbReference>
<dbReference type="EMBL" id="JARTFS010000006">
    <property type="protein sequence ID" value="MED4401702.1"/>
    <property type="molecule type" value="Genomic_DNA"/>
</dbReference>
<dbReference type="PANTHER" id="PTHR37817:SF1">
    <property type="entry name" value="N-ACETYLTRANSFERASE EIS"/>
    <property type="match status" value="1"/>
</dbReference>
<dbReference type="Pfam" id="PF17668">
    <property type="entry name" value="Acetyltransf_17"/>
    <property type="match status" value="1"/>
</dbReference>
<dbReference type="EC" id="2.3.1.-" evidence="2"/>
<sequence>MIRVINENDFEQVVELSQYAFQYKLTDEEKKKAFKRFSTQYILGDFEDGKLMAKTHTFHFQVVIQGKPFKMGGLASVSTWPEARRNKKVASLIEKSLEWMNREGFSLSYLHPFSIAFYRKFGWELICSKKNLTIKKVDLQFLAHSDGSMKRLEKEEAIPVLNTIYEKFMEENNSMLVRTNSWWKETTIKDDYTIAVHYNEENEADGYILYKIENRLFSCEEVVSLTEKAKKAIWNFVCQHDSMVDEVSWMTYEDDLLPYYLANPRVKTEIHPYFMGRIVNVEQFLREYPFIFKDNKRLILHVYDPICEWNNGTFFIEESGVKVFQKESGTCVHEPRKGLQVDIGSLTSILLGYVHPTSLYKGEKVTGEYEEAVKLEQMIIRKPSILFDFF</sequence>
<organism evidence="2 3">
    <name type="scientific">Metabacillus fastidiosus</name>
    <dbReference type="NCBI Taxonomy" id="1458"/>
    <lineage>
        <taxon>Bacteria</taxon>
        <taxon>Bacillati</taxon>
        <taxon>Bacillota</taxon>
        <taxon>Bacilli</taxon>
        <taxon>Bacillales</taxon>
        <taxon>Bacillaceae</taxon>
        <taxon>Metabacillus</taxon>
    </lineage>
</organism>
<dbReference type="GeneID" id="301141520"/>
<dbReference type="InterPro" id="IPR041380">
    <property type="entry name" value="Acetyltransf_17"/>
</dbReference>
<name>A0ABU6NZA0_9BACI</name>
<evidence type="ECO:0000313" key="3">
    <source>
        <dbReference type="Proteomes" id="UP001342826"/>
    </source>
</evidence>
<dbReference type="InterPro" id="IPR000182">
    <property type="entry name" value="GNAT_dom"/>
</dbReference>
<keyword evidence="2" id="KW-0808">Transferase</keyword>
<comment type="caution">
    <text evidence="2">The sequence shown here is derived from an EMBL/GenBank/DDBJ whole genome shotgun (WGS) entry which is preliminary data.</text>
</comment>
<dbReference type="PANTHER" id="PTHR37817">
    <property type="entry name" value="N-ACETYLTRANSFERASE EIS"/>
    <property type="match status" value="1"/>
</dbReference>
<keyword evidence="3" id="KW-1185">Reference proteome</keyword>
<dbReference type="Gene3D" id="3.40.630.30">
    <property type="match status" value="2"/>
</dbReference>
<dbReference type="SUPFAM" id="SSF55718">
    <property type="entry name" value="SCP-like"/>
    <property type="match status" value="1"/>
</dbReference>
<dbReference type="PROSITE" id="PS51186">
    <property type="entry name" value="GNAT"/>
    <property type="match status" value="1"/>
</dbReference>
<dbReference type="Pfam" id="PF13530">
    <property type="entry name" value="SCP2_2"/>
    <property type="match status" value="1"/>
</dbReference>
<dbReference type="InterPro" id="IPR016181">
    <property type="entry name" value="Acyl_CoA_acyltransferase"/>
</dbReference>
<accession>A0ABU6NZA0</accession>
<gene>
    <name evidence="2" type="ORF">P9271_10280</name>
</gene>